<feature type="non-terminal residue" evidence="1">
    <location>
        <position position="236"/>
    </location>
</feature>
<protein>
    <recommendedName>
        <fullName evidence="2">Tetratricopeptide repeat protein</fullName>
    </recommendedName>
</protein>
<dbReference type="InterPro" id="IPR011990">
    <property type="entry name" value="TPR-like_helical_dom_sf"/>
</dbReference>
<dbReference type="SUPFAM" id="SSF48452">
    <property type="entry name" value="TPR-like"/>
    <property type="match status" value="1"/>
</dbReference>
<evidence type="ECO:0000313" key="1">
    <source>
        <dbReference type="EMBL" id="SVD96293.1"/>
    </source>
</evidence>
<proteinExistence type="predicted"/>
<sequence>MRKYVIVAMKCYSARVCLVVAATWIFACTEPAQPHPKAKAGVFDPVAYADVRLKRARDNFLATPTPNDTAWQFGAACYQRAEFAKDNPERAALAQEGIDACRKLVTANPKNFGGHYYLGMNVGQMARVKRFSALGLVKDMERAFTAVSDLNATFSHAGADRNLGLLYFKAPSIISVGDKSKARVHLERAVEIAPDYPANRLNLLEACIKWKDTAGIADQRTALRELLPKARKEFSG</sequence>
<name>A0A382ZLI3_9ZZZZ</name>
<dbReference type="Gene3D" id="1.25.40.10">
    <property type="entry name" value="Tetratricopeptide repeat domain"/>
    <property type="match status" value="1"/>
</dbReference>
<accession>A0A382ZLI3</accession>
<organism evidence="1">
    <name type="scientific">marine metagenome</name>
    <dbReference type="NCBI Taxonomy" id="408172"/>
    <lineage>
        <taxon>unclassified sequences</taxon>
        <taxon>metagenomes</taxon>
        <taxon>ecological metagenomes</taxon>
    </lineage>
</organism>
<gene>
    <name evidence="1" type="ORF">METZ01_LOCUS449147</name>
</gene>
<dbReference type="AlphaFoldDB" id="A0A382ZLI3"/>
<evidence type="ECO:0008006" key="2">
    <source>
        <dbReference type="Google" id="ProtNLM"/>
    </source>
</evidence>
<dbReference type="EMBL" id="UINC01184869">
    <property type="protein sequence ID" value="SVD96293.1"/>
    <property type="molecule type" value="Genomic_DNA"/>
</dbReference>
<reference evidence="1" key="1">
    <citation type="submission" date="2018-05" db="EMBL/GenBank/DDBJ databases">
        <authorList>
            <person name="Lanie J.A."/>
            <person name="Ng W.-L."/>
            <person name="Kazmierczak K.M."/>
            <person name="Andrzejewski T.M."/>
            <person name="Davidsen T.M."/>
            <person name="Wayne K.J."/>
            <person name="Tettelin H."/>
            <person name="Glass J.I."/>
            <person name="Rusch D."/>
            <person name="Podicherti R."/>
            <person name="Tsui H.-C.T."/>
            <person name="Winkler M.E."/>
        </authorList>
    </citation>
    <scope>NUCLEOTIDE SEQUENCE</scope>
</reference>
<dbReference type="PROSITE" id="PS51257">
    <property type="entry name" value="PROKAR_LIPOPROTEIN"/>
    <property type="match status" value="1"/>
</dbReference>